<keyword evidence="5 7" id="KW-1133">Transmembrane helix</keyword>
<protein>
    <recommendedName>
        <fullName evidence="7">TRAP transporter large permease protein</fullName>
    </recommendedName>
</protein>
<accession>A0A1I6W5D1</accession>
<feature type="transmembrane region" description="Helical" evidence="7">
    <location>
        <begin position="275"/>
        <end position="293"/>
    </location>
</feature>
<dbReference type="RefSeq" id="WP_092430311.1">
    <property type="nucleotide sequence ID" value="NZ_FNCL01000018.1"/>
</dbReference>
<comment type="subunit">
    <text evidence="7">The complex comprises the extracytoplasmic solute receptor protein and the two transmembrane proteins.</text>
</comment>
<evidence type="ECO:0000256" key="2">
    <source>
        <dbReference type="ARBA" id="ARBA00022475"/>
    </source>
</evidence>
<dbReference type="Proteomes" id="UP000199392">
    <property type="component" value="Unassembled WGS sequence"/>
</dbReference>
<dbReference type="GO" id="GO:0022857">
    <property type="term" value="F:transmembrane transporter activity"/>
    <property type="evidence" value="ECO:0007669"/>
    <property type="project" value="UniProtKB-UniRule"/>
</dbReference>
<comment type="subcellular location">
    <subcellularLocation>
        <location evidence="1 7">Cell inner membrane</location>
        <topology evidence="1 7">Multi-pass membrane protein</topology>
    </subcellularLocation>
</comment>
<evidence type="ECO:0000256" key="1">
    <source>
        <dbReference type="ARBA" id="ARBA00004429"/>
    </source>
</evidence>
<organism evidence="9 10">
    <name type="scientific">Alloyangia pacifica</name>
    <dbReference type="NCBI Taxonomy" id="311180"/>
    <lineage>
        <taxon>Bacteria</taxon>
        <taxon>Pseudomonadati</taxon>
        <taxon>Pseudomonadota</taxon>
        <taxon>Alphaproteobacteria</taxon>
        <taxon>Rhodobacterales</taxon>
        <taxon>Roseobacteraceae</taxon>
        <taxon>Alloyangia</taxon>
    </lineage>
</organism>
<reference evidence="10" key="1">
    <citation type="submission" date="2016-10" db="EMBL/GenBank/DDBJ databases">
        <authorList>
            <person name="Varghese N."/>
            <person name="Submissions S."/>
        </authorList>
    </citation>
    <scope>NUCLEOTIDE SEQUENCE [LARGE SCALE GENOMIC DNA]</scope>
    <source>
        <strain evidence="10">DSM 26894</strain>
    </source>
</reference>
<feature type="transmembrane region" description="Helical" evidence="7">
    <location>
        <begin position="239"/>
        <end position="255"/>
    </location>
</feature>
<feature type="transmembrane region" description="Helical" evidence="7">
    <location>
        <begin position="355"/>
        <end position="378"/>
    </location>
</feature>
<dbReference type="STRING" id="311180.SAMN04488050_11540"/>
<evidence type="ECO:0000256" key="3">
    <source>
        <dbReference type="ARBA" id="ARBA00022519"/>
    </source>
</evidence>
<dbReference type="PIRSF" id="PIRSF006066">
    <property type="entry name" value="HI0050"/>
    <property type="match status" value="1"/>
</dbReference>
<keyword evidence="6 7" id="KW-0472">Membrane</keyword>
<keyword evidence="3 7" id="KW-0997">Cell inner membrane</keyword>
<feature type="domain" description="TRAP C4-dicarboxylate transport system permease DctM subunit" evidence="8">
    <location>
        <begin position="7"/>
        <end position="414"/>
    </location>
</feature>
<name>A0A1I6W5D1_9RHOB</name>
<evidence type="ECO:0000313" key="10">
    <source>
        <dbReference type="Proteomes" id="UP000199392"/>
    </source>
</evidence>
<evidence type="ECO:0000256" key="6">
    <source>
        <dbReference type="ARBA" id="ARBA00023136"/>
    </source>
</evidence>
<comment type="function">
    <text evidence="7">Part of the tripartite ATP-independent periplasmic (TRAP) transport system.</text>
</comment>
<evidence type="ECO:0000256" key="5">
    <source>
        <dbReference type="ARBA" id="ARBA00022989"/>
    </source>
</evidence>
<feature type="transmembrane region" description="Helical" evidence="7">
    <location>
        <begin position="313"/>
        <end position="343"/>
    </location>
</feature>
<feature type="transmembrane region" description="Helical" evidence="7">
    <location>
        <begin position="398"/>
        <end position="423"/>
    </location>
</feature>
<dbReference type="GO" id="GO:0005886">
    <property type="term" value="C:plasma membrane"/>
    <property type="evidence" value="ECO:0007669"/>
    <property type="project" value="UniProtKB-SubCell"/>
</dbReference>
<feature type="transmembrane region" description="Helical" evidence="7">
    <location>
        <begin position="48"/>
        <end position="67"/>
    </location>
</feature>
<comment type="caution">
    <text evidence="7">Lacks conserved residue(s) required for the propagation of feature annotation.</text>
</comment>
<proteinExistence type="inferred from homology"/>
<evidence type="ECO:0000313" key="9">
    <source>
        <dbReference type="EMBL" id="SFT21193.1"/>
    </source>
</evidence>
<dbReference type="EMBL" id="FOZW01000015">
    <property type="protein sequence ID" value="SFT21193.1"/>
    <property type="molecule type" value="Genomic_DNA"/>
</dbReference>
<dbReference type="InterPro" id="IPR010656">
    <property type="entry name" value="DctM"/>
</dbReference>
<sequence length="424" mass="44800">MMTAALTFLLLLAVGVPIAFVILGASTIYFILNPLMASIVAQRMGSALESFPLLAVPFFIVAGAAMARGGIARRLYHLADGLVGHWWGGLAQVAVMNSLFLGAMSGSSNADAAIDARTIAPIMRERGYSNGFASVVSAASGAIAPIMPPSIGLIIYGLLTDTSIGKLFTAGVIPAMLITAALLVTVRIVSKRRGYAPERATRLPAPEIAARAKSAGWALAMPVLLLVGLRGGWFTPTELGAIAALYAFVVGLVIYRGFHWSETYDLLRESARTTANVLFIIAAAAVFSMILALEQAPQKLIAVLLGVSDNKWVVLLVINLLLLVLGTLLEGLALMIILVPVLLEVTRTLGIDPVHFGIVLVFNTTIGSITPPVGTVLFTVCSITKCSIEEFTREALPFLAALVAVLLLLTFVPPLVTVLPNLLY</sequence>
<evidence type="ECO:0000259" key="8">
    <source>
        <dbReference type="Pfam" id="PF06808"/>
    </source>
</evidence>
<evidence type="ECO:0000256" key="7">
    <source>
        <dbReference type="RuleBase" id="RU369079"/>
    </source>
</evidence>
<keyword evidence="10" id="KW-1185">Reference proteome</keyword>
<feature type="transmembrane region" description="Helical" evidence="7">
    <location>
        <begin position="132"/>
        <end position="156"/>
    </location>
</feature>
<dbReference type="Pfam" id="PF06808">
    <property type="entry name" value="DctM"/>
    <property type="match status" value="1"/>
</dbReference>
<dbReference type="OrthoDB" id="9790209at2"/>
<dbReference type="AlphaFoldDB" id="A0A1I6W5D1"/>
<dbReference type="PANTHER" id="PTHR33362">
    <property type="entry name" value="SIALIC ACID TRAP TRANSPORTER PERMEASE PROTEIN SIAT-RELATED"/>
    <property type="match status" value="1"/>
</dbReference>
<feature type="transmembrane region" description="Helical" evidence="7">
    <location>
        <begin position="168"/>
        <end position="189"/>
    </location>
</feature>
<comment type="similarity">
    <text evidence="7">Belongs to the TRAP transporter large permease family.</text>
</comment>
<keyword evidence="7" id="KW-0813">Transport</keyword>
<dbReference type="NCBIfam" id="TIGR00786">
    <property type="entry name" value="dctM"/>
    <property type="match status" value="1"/>
</dbReference>
<gene>
    <name evidence="9" type="ORF">SAMN04488050_11540</name>
</gene>
<dbReference type="InterPro" id="IPR004681">
    <property type="entry name" value="TRAP_DctM"/>
</dbReference>
<keyword evidence="2" id="KW-1003">Cell membrane</keyword>
<keyword evidence="4 7" id="KW-0812">Transmembrane</keyword>
<feature type="transmembrane region" description="Helical" evidence="7">
    <location>
        <begin position="215"/>
        <end position="233"/>
    </location>
</feature>
<evidence type="ECO:0000256" key="4">
    <source>
        <dbReference type="ARBA" id="ARBA00022692"/>
    </source>
</evidence>